<accession>A0A3G5A9A8</accession>
<proteinExistence type="predicted"/>
<organism evidence="1">
    <name type="scientific">Homavirus sp</name>
    <dbReference type="NCBI Taxonomy" id="2487769"/>
    <lineage>
        <taxon>Viruses</taxon>
        <taxon>Varidnaviria</taxon>
        <taxon>Bamfordvirae</taxon>
        <taxon>Nucleocytoviricota</taxon>
        <taxon>Megaviricetes</taxon>
        <taxon>Imitervirales</taxon>
        <taxon>Mimiviridae</taxon>
        <taxon>Klosneuvirinae</taxon>
    </lineage>
</organism>
<protein>
    <submittedName>
        <fullName evidence="1">Uncharacterized protein</fullName>
    </submittedName>
</protein>
<dbReference type="EMBL" id="MK072380">
    <property type="protein sequence ID" value="AYV82413.1"/>
    <property type="molecule type" value="Genomic_DNA"/>
</dbReference>
<reference evidence="1" key="1">
    <citation type="submission" date="2018-10" db="EMBL/GenBank/DDBJ databases">
        <title>Hidden diversity of soil giant viruses.</title>
        <authorList>
            <person name="Schulz F."/>
            <person name="Alteio L."/>
            <person name="Goudeau D."/>
            <person name="Ryan E.M."/>
            <person name="Malmstrom R.R."/>
            <person name="Blanchard J."/>
            <person name="Woyke T."/>
        </authorList>
    </citation>
    <scope>NUCLEOTIDE SEQUENCE</scope>
    <source>
        <strain evidence="1">HOV1</strain>
    </source>
</reference>
<sequence length="76" mass="8581">MPKMEQLVGCDVRANVAGAAWSWVLAVTLTASVIKNIPSYTFQPLQTLIKISFNVLKNPYLYITKQTKTYTNINFI</sequence>
<evidence type="ECO:0000313" key="1">
    <source>
        <dbReference type="EMBL" id="AYV82413.1"/>
    </source>
</evidence>
<gene>
    <name evidence="1" type="ORF">Homavirus49_4</name>
</gene>
<name>A0A3G5A9A8_9VIRU</name>